<dbReference type="Gene3D" id="2.80.10.50">
    <property type="match status" value="1"/>
</dbReference>
<accession>A0AAV9WWG6</accession>
<evidence type="ECO:0000256" key="1">
    <source>
        <dbReference type="SAM" id="MobiDB-lite"/>
    </source>
</evidence>
<organism evidence="2 3">
    <name type="scientific">Orbilia ellipsospora</name>
    <dbReference type="NCBI Taxonomy" id="2528407"/>
    <lineage>
        <taxon>Eukaryota</taxon>
        <taxon>Fungi</taxon>
        <taxon>Dikarya</taxon>
        <taxon>Ascomycota</taxon>
        <taxon>Pezizomycotina</taxon>
        <taxon>Orbiliomycetes</taxon>
        <taxon>Orbiliales</taxon>
        <taxon>Orbiliaceae</taxon>
        <taxon>Orbilia</taxon>
    </lineage>
</organism>
<protein>
    <submittedName>
        <fullName evidence="2">Uncharacterized protein</fullName>
    </submittedName>
</protein>
<sequence>MFIPAAGRSSKQSNLKSGVQDKTAPGVRMWFRPRALGKTKGANTEEVAEIALQYWEAPPIWIISRKEVGEENLFRFMMIEPSGETSREYNAERARNGRVVARPRYEDDEDDDFQEWLAVAQPQHGENVYTIESKDRSVAWTVVSELNNLEDKVMIHPLGDISDSPSHRTDQLFEFRSLGVNIG</sequence>
<keyword evidence="3" id="KW-1185">Reference proteome</keyword>
<dbReference type="InterPro" id="IPR031755">
    <property type="entry name" value="Inhibitor_I66"/>
</dbReference>
<dbReference type="Proteomes" id="UP001365542">
    <property type="component" value="Unassembled WGS sequence"/>
</dbReference>
<evidence type="ECO:0000313" key="3">
    <source>
        <dbReference type="Proteomes" id="UP001365542"/>
    </source>
</evidence>
<feature type="region of interest" description="Disordered" evidence="1">
    <location>
        <begin position="1"/>
        <end position="21"/>
    </location>
</feature>
<reference evidence="2 3" key="1">
    <citation type="submission" date="2019-10" db="EMBL/GenBank/DDBJ databases">
        <authorList>
            <person name="Palmer J.M."/>
        </authorList>
    </citation>
    <scope>NUCLEOTIDE SEQUENCE [LARGE SCALE GENOMIC DNA]</scope>
    <source>
        <strain evidence="2 3">TWF694</strain>
    </source>
</reference>
<dbReference type="GO" id="GO:0004867">
    <property type="term" value="F:serine-type endopeptidase inhibitor activity"/>
    <property type="evidence" value="ECO:0007669"/>
    <property type="project" value="InterPro"/>
</dbReference>
<dbReference type="EMBL" id="JAVHJO010000015">
    <property type="protein sequence ID" value="KAK6527422.1"/>
    <property type="molecule type" value="Genomic_DNA"/>
</dbReference>
<proteinExistence type="predicted"/>
<name>A0AAV9WWG6_9PEZI</name>
<comment type="caution">
    <text evidence="2">The sequence shown here is derived from an EMBL/GenBank/DDBJ whole genome shotgun (WGS) entry which is preliminary data.</text>
</comment>
<dbReference type="Pfam" id="PF16850">
    <property type="entry name" value="Inhibitor_I66"/>
    <property type="match status" value="1"/>
</dbReference>
<evidence type="ECO:0000313" key="2">
    <source>
        <dbReference type="EMBL" id="KAK6527422.1"/>
    </source>
</evidence>
<gene>
    <name evidence="2" type="ORF">TWF694_004411</name>
</gene>
<dbReference type="AlphaFoldDB" id="A0AAV9WWG6"/>